<feature type="signal peptide" evidence="1">
    <location>
        <begin position="1"/>
        <end position="21"/>
    </location>
</feature>
<dbReference type="RefSeq" id="WP_171433088.1">
    <property type="nucleotide sequence ID" value="NZ_JABFJV010000012.1"/>
</dbReference>
<evidence type="ECO:0000313" key="4">
    <source>
        <dbReference type="Proteomes" id="UP000563426"/>
    </source>
</evidence>
<protein>
    <submittedName>
        <fullName evidence="3">Amidohydrolase family protein</fullName>
    </submittedName>
</protein>
<dbReference type="PANTHER" id="PTHR22642">
    <property type="entry name" value="IMIDAZOLONEPROPIONASE"/>
    <property type="match status" value="1"/>
</dbReference>
<dbReference type="Proteomes" id="UP000563426">
    <property type="component" value="Unassembled WGS sequence"/>
</dbReference>
<keyword evidence="3" id="KW-0378">Hydrolase</keyword>
<dbReference type="Gene3D" id="3.20.20.140">
    <property type="entry name" value="Metal-dependent hydrolases"/>
    <property type="match status" value="1"/>
</dbReference>
<reference evidence="3 4" key="1">
    <citation type="submission" date="2020-05" db="EMBL/GenBank/DDBJ databases">
        <authorList>
            <person name="Whitworth D."/>
        </authorList>
    </citation>
    <scope>NUCLEOTIDE SEQUENCE [LARGE SCALE GENOMIC DNA]</scope>
    <source>
        <strain evidence="3 4">AB043B</strain>
    </source>
</reference>
<evidence type="ECO:0000313" key="3">
    <source>
        <dbReference type="EMBL" id="NOK32378.1"/>
    </source>
</evidence>
<feature type="domain" description="Amidohydrolase 3" evidence="2">
    <location>
        <begin position="177"/>
        <end position="580"/>
    </location>
</feature>
<feature type="chain" id="PRO_5031335212" evidence="1">
    <location>
        <begin position="22"/>
        <end position="590"/>
    </location>
</feature>
<name>A0A7Y4NQP8_9BACT</name>
<dbReference type="InterPro" id="IPR032466">
    <property type="entry name" value="Metal_Hydrolase"/>
</dbReference>
<dbReference type="EMBL" id="JABFJV010000012">
    <property type="protein sequence ID" value="NOK32378.1"/>
    <property type="molecule type" value="Genomic_DNA"/>
</dbReference>
<comment type="caution">
    <text evidence="3">The sequence shown here is derived from an EMBL/GenBank/DDBJ whole genome shotgun (WGS) entry which is preliminary data.</text>
</comment>
<dbReference type="SUPFAM" id="SSF51556">
    <property type="entry name" value="Metallo-dependent hydrolases"/>
    <property type="match status" value="1"/>
</dbReference>
<dbReference type="InterPro" id="IPR013108">
    <property type="entry name" value="Amidohydro_3"/>
</dbReference>
<sequence>MSFLSRLSTLALVCLAACSSAEPTPTPAPPEPATGAVLNALYRENKAAPGVLTDVAFGASGEVIAMGPPGSVADRINRDTTVIDAQGRPAEDCAVSGHEHEDLPFLPQMLVSPVPGQVAPWQDFDELLVAVRARAAEVLAAEKAAQDSGQPVPARLPIVGLTLFTIHPGINASGVNVADALEAAAPGFFVYLFDVDGHGSLFNWTAATLVGFNPNSPDPEGGRFGRDAAGRLDGHAHEQGAQVPFFRFVAAFIPFEVKVAQLNAFTAAAFASGYCRTVDINFVDPVRVAEQVRRATAEPQAIVSACLPTDPGELADCQPNADGVTLLKRFVDGAFADGFANTDEDGDRDPALAYLNPETLPVHTFPWWGNYNLTDAQLDRDLAWVLADKQHRRLVLHAAGRGAVGQVMRRMVAVGGSLEAFAAVVTFEHVDLISPEQVAALGAAGMAVVLNTPHFELYPVIQLRYPATIVEHAQPVASLYRAGVRVGYGGDRFLAPTSAFVQAGLATTHRTPSERIDFATYWRSQTQTTAELRAMKGVGALKVGARANLLILNQDPYAVAPEQIATTRPLVTVSDGTVVYSDGTLAPAVP</sequence>
<dbReference type="AlphaFoldDB" id="A0A7Y4NQP8"/>
<keyword evidence="1" id="KW-0732">Signal</keyword>
<gene>
    <name evidence="3" type="ORF">HMI49_04080</name>
</gene>
<dbReference type="Gene3D" id="2.30.40.10">
    <property type="entry name" value="Urease, subunit C, domain 1"/>
    <property type="match status" value="1"/>
</dbReference>
<keyword evidence="4" id="KW-1185">Reference proteome</keyword>
<proteinExistence type="predicted"/>
<evidence type="ECO:0000256" key="1">
    <source>
        <dbReference type="SAM" id="SignalP"/>
    </source>
</evidence>
<dbReference type="Gene3D" id="3.10.310.70">
    <property type="match status" value="1"/>
</dbReference>
<organism evidence="3 4">
    <name type="scientific">Corallococcus exercitus</name>
    <dbReference type="NCBI Taxonomy" id="2316736"/>
    <lineage>
        <taxon>Bacteria</taxon>
        <taxon>Pseudomonadati</taxon>
        <taxon>Myxococcota</taxon>
        <taxon>Myxococcia</taxon>
        <taxon>Myxococcales</taxon>
        <taxon>Cystobacterineae</taxon>
        <taxon>Myxococcaceae</taxon>
        <taxon>Corallococcus</taxon>
    </lineage>
</organism>
<dbReference type="GO" id="GO:0016810">
    <property type="term" value="F:hydrolase activity, acting on carbon-nitrogen (but not peptide) bonds"/>
    <property type="evidence" value="ECO:0007669"/>
    <property type="project" value="InterPro"/>
</dbReference>
<dbReference type="Pfam" id="PF07969">
    <property type="entry name" value="Amidohydro_3"/>
    <property type="match status" value="1"/>
</dbReference>
<accession>A0A7Y4NQP8</accession>
<dbReference type="InterPro" id="IPR011059">
    <property type="entry name" value="Metal-dep_hydrolase_composite"/>
</dbReference>
<evidence type="ECO:0000259" key="2">
    <source>
        <dbReference type="Pfam" id="PF07969"/>
    </source>
</evidence>
<dbReference type="SUPFAM" id="SSF51338">
    <property type="entry name" value="Composite domain of metallo-dependent hydrolases"/>
    <property type="match status" value="1"/>
</dbReference>
<dbReference type="PANTHER" id="PTHR22642:SF2">
    <property type="entry name" value="PROTEIN LONG AFTER FAR-RED 3"/>
    <property type="match status" value="1"/>
</dbReference>